<accession>A0A4C1UKG6</accession>
<keyword evidence="2" id="KW-1185">Reference proteome</keyword>
<sequence length="220" mass="25171">MRTRRLRGYPARTCFTCPSLPQLLLVYYVCYNRPDTDMLLQLFYFRLRLRRLSCAPTAGLALARGPLMKKKQVPNVALLFAQKLRTNFIKPNLRRRVRRAALETETFLLRGATPGPRNLYRVSRLRRGSAAAPPRGGRWRSSAATSSANLREINGRRLMTDSKRLLGVVRSSYYVRLVRVLPFGEGREVRAHAGENEIDAGAPCGQLENQRRRAHIIKYC</sequence>
<dbReference type="EMBL" id="BGZK01000180">
    <property type="protein sequence ID" value="GBP26384.1"/>
    <property type="molecule type" value="Genomic_DNA"/>
</dbReference>
<dbReference type="Proteomes" id="UP000299102">
    <property type="component" value="Unassembled WGS sequence"/>
</dbReference>
<comment type="caution">
    <text evidence="1">The sequence shown here is derived from an EMBL/GenBank/DDBJ whole genome shotgun (WGS) entry which is preliminary data.</text>
</comment>
<evidence type="ECO:0000313" key="2">
    <source>
        <dbReference type="Proteomes" id="UP000299102"/>
    </source>
</evidence>
<proteinExistence type="predicted"/>
<reference evidence="1 2" key="1">
    <citation type="journal article" date="2019" name="Commun. Biol.">
        <title>The bagworm genome reveals a unique fibroin gene that provides high tensile strength.</title>
        <authorList>
            <person name="Kono N."/>
            <person name="Nakamura H."/>
            <person name="Ohtoshi R."/>
            <person name="Tomita M."/>
            <person name="Numata K."/>
            <person name="Arakawa K."/>
        </authorList>
    </citation>
    <scope>NUCLEOTIDE SEQUENCE [LARGE SCALE GENOMIC DNA]</scope>
</reference>
<name>A0A4C1UKG6_EUMVA</name>
<protein>
    <submittedName>
        <fullName evidence="1">Uncharacterized protein</fullName>
    </submittedName>
</protein>
<dbReference type="AlphaFoldDB" id="A0A4C1UKG6"/>
<organism evidence="1 2">
    <name type="scientific">Eumeta variegata</name>
    <name type="common">Bagworm moth</name>
    <name type="synonym">Eumeta japonica</name>
    <dbReference type="NCBI Taxonomy" id="151549"/>
    <lineage>
        <taxon>Eukaryota</taxon>
        <taxon>Metazoa</taxon>
        <taxon>Ecdysozoa</taxon>
        <taxon>Arthropoda</taxon>
        <taxon>Hexapoda</taxon>
        <taxon>Insecta</taxon>
        <taxon>Pterygota</taxon>
        <taxon>Neoptera</taxon>
        <taxon>Endopterygota</taxon>
        <taxon>Lepidoptera</taxon>
        <taxon>Glossata</taxon>
        <taxon>Ditrysia</taxon>
        <taxon>Tineoidea</taxon>
        <taxon>Psychidae</taxon>
        <taxon>Oiketicinae</taxon>
        <taxon>Eumeta</taxon>
    </lineage>
</organism>
<gene>
    <name evidence="1" type="ORF">EVAR_75516_1</name>
</gene>
<evidence type="ECO:0000313" key="1">
    <source>
        <dbReference type="EMBL" id="GBP26384.1"/>
    </source>
</evidence>